<keyword evidence="5" id="KW-1185">Reference proteome</keyword>
<keyword evidence="2" id="KW-0812">Transmembrane</keyword>
<feature type="transmembrane region" description="Helical" evidence="2">
    <location>
        <begin position="251"/>
        <end position="269"/>
    </location>
</feature>
<evidence type="ECO:0000313" key="5">
    <source>
        <dbReference type="Proteomes" id="UP001201163"/>
    </source>
</evidence>
<feature type="transmembrane region" description="Helical" evidence="2">
    <location>
        <begin position="216"/>
        <end position="239"/>
    </location>
</feature>
<name>A0AAD4LCW7_9AGAM</name>
<feature type="transmembrane region" description="Helical" evidence="2">
    <location>
        <begin position="127"/>
        <end position="145"/>
    </location>
</feature>
<feature type="compositionally biased region" description="Basic and acidic residues" evidence="1">
    <location>
        <begin position="8"/>
        <end position="24"/>
    </location>
</feature>
<proteinExistence type="predicted"/>
<reference evidence="4" key="1">
    <citation type="submission" date="2022-01" db="EMBL/GenBank/DDBJ databases">
        <title>Comparative genomics reveals a dynamic genome evolution in the ectomycorrhizal milk-cap (Lactarius) mushrooms.</title>
        <authorList>
            <consortium name="DOE Joint Genome Institute"/>
            <person name="Lebreton A."/>
            <person name="Tang N."/>
            <person name="Kuo A."/>
            <person name="LaButti K."/>
            <person name="Drula E."/>
            <person name="Barry K."/>
            <person name="Clum A."/>
            <person name="Lipzen A."/>
            <person name="Mousain D."/>
            <person name="Ng V."/>
            <person name="Wang R."/>
            <person name="Wang X."/>
            <person name="Dai Y."/>
            <person name="Henrissat B."/>
            <person name="Grigoriev I.V."/>
            <person name="Guerin-Laguette A."/>
            <person name="Yu F."/>
            <person name="Martin F.M."/>
        </authorList>
    </citation>
    <scope>NUCLEOTIDE SEQUENCE</scope>
    <source>
        <strain evidence="4">QP</strain>
    </source>
</reference>
<keyword evidence="2" id="KW-1133">Transmembrane helix</keyword>
<organism evidence="4 5">
    <name type="scientific">Lactarius akahatsu</name>
    <dbReference type="NCBI Taxonomy" id="416441"/>
    <lineage>
        <taxon>Eukaryota</taxon>
        <taxon>Fungi</taxon>
        <taxon>Dikarya</taxon>
        <taxon>Basidiomycota</taxon>
        <taxon>Agaricomycotina</taxon>
        <taxon>Agaricomycetes</taxon>
        <taxon>Russulales</taxon>
        <taxon>Russulaceae</taxon>
        <taxon>Lactarius</taxon>
    </lineage>
</organism>
<dbReference type="InterPro" id="IPR045338">
    <property type="entry name" value="DUF6535"/>
</dbReference>
<comment type="caution">
    <text evidence="4">The sequence shown here is derived from an EMBL/GenBank/DDBJ whole genome shotgun (WGS) entry which is preliminary data.</text>
</comment>
<gene>
    <name evidence="4" type="ORF">EDB92DRAFT_136888</name>
</gene>
<sequence>MDSANKSSNRDEKKGNVVKDNRDLNDPSSKMWALCIAQADKHDTAMVERWKADMDGILIYTGVFSATVAAFLIESYKTLKPDPAEATVRLLQQVTLQLAAISNGTQLALATSDPFTPKPYAVQVNTMWFLSLCISLSCALAATLVQQWARRYLRLSQEQTAAQRQVRIRTYLFEGIQLFHTRWVVENISLLMHAAIFLFFAGLVEFLYAINHEVANVVLVAVSIFATTYIVLTSLPVIFRQCPFQTPLSSIIWYLGHFLIIVFLSLFSWSNHVRAHIEEFWRHIREGITNHLAIQADQKIEIDQKALKSALRSCRDESEVEAFLEAIPGYLRSDNNGSHIADVGELLSREDEDVQLSQRIVQLFASCVDADGRMDKTARRRRAITCARAIWEISNAFMSKRMKVDLPESASKILRLLAHDHDAAVAFAALSTIAILERALLEHLQDSQNSRDSNGYREIIAMLAVVLNERDPLSSRYHVAQPGGFQYADARLTAVTEFITSALPLVPYLTDPSHEDLDVAKKTLEELCGGLDSKKFSDFARQKFVEALKNTRERQTAVISKGGHSR</sequence>
<protein>
    <recommendedName>
        <fullName evidence="3">DUF6535 domain-containing protein</fullName>
    </recommendedName>
</protein>
<dbReference type="InterPro" id="IPR016024">
    <property type="entry name" value="ARM-type_fold"/>
</dbReference>
<dbReference type="EMBL" id="JAKELL010000105">
    <property type="protein sequence ID" value="KAH8982089.1"/>
    <property type="molecule type" value="Genomic_DNA"/>
</dbReference>
<dbReference type="Pfam" id="PF20153">
    <property type="entry name" value="DUF6535"/>
    <property type="match status" value="1"/>
</dbReference>
<evidence type="ECO:0000256" key="2">
    <source>
        <dbReference type="SAM" id="Phobius"/>
    </source>
</evidence>
<evidence type="ECO:0000259" key="3">
    <source>
        <dbReference type="Pfam" id="PF20153"/>
    </source>
</evidence>
<feature type="transmembrane region" description="Helical" evidence="2">
    <location>
        <begin position="190"/>
        <end position="210"/>
    </location>
</feature>
<feature type="domain" description="DUF6535" evidence="3">
    <location>
        <begin position="32"/>
        <end position="208"/>
    </location>
</feature>
<feature type="transmembrane region" description="Helical" evidence="2">
    <location>
        <begin position="56"/>
        <end position="73"/>
    </location>
</feature>
<feature type="region of interest" description="Disordered" evidence="1">
    <location>
        <begin position="1"/>
        <end position="24"/>
    </location>
</feature>
<dbReference type="AlphaFoldDB" id="A0AAD4LCW7"/>
<keyword evidence="2" id="KW-0472">Membrane</keyword>
<evidence type="ECO:0000313" key="4">
    <source>
        <dbReference type="EMBL" id="KAH8982089.1"/>
    </source>
</evidence>
<accession>A0AAD4LCW7</accession>
<dbReference type="SUPFAM" id="SSF48371">
    <property type="entry name" value="ARM repeat"/>
    <property type="match status" value="1"/>
</dbReference>
<evidence type="ECO:0000256" key="1">
    <source>
        <dbReference type="SAM" id="MobiDB-lite"/>
    </source>
</evidence>
<dbReference type="Proteomes" id="UP001201163">
    <property type="component" value="Unassembled WGS sequence"/>
</dbReference>